<protein>
    <submittedName>
        <fullName evidence="5 6">F-box/FBD/LRR-repeat protein At1g13570-like isoform X1</fullName>
    </submittedName>
</protein>
<dbReference type="PANTHER" id="PTHR31639:SF93">
    <property type="entry name" value="F-BOX_FBD_LRR PROTEIN"/>
    <property type="match status" value="1"/>
</dbReference>
<feature type="chain" id="PRO_5044652719" evidence="1">
    <location>
        <begin position="19"/>
        <end position="496"/>
    </location>
</feature>
<gene>
    <name evidence="5 6" type="primary">LOC116212911</name>
</gene>
<evidence type="ECO:0000259" key="3">
    <source>
        <dbReference type="Pfam" id="PF24758"/>
    </source>
</evidence>
<dbReference type="Proteomes" id="UP000515151">
    <property type="component" value="Chromosome 1"/>
</dbReference>
<keyword evidence="4" id="KW-1185">Reference proteome</keyword>
<organism evidence="4 5">
    <name type="scientific">Punica granatum</name>
    <name type="common">Pomegranate</name>
    <dbReference type="NCBI Taxonomy" id="22663"/>
    <lineage>
        <taxon>Eukaryota</taxon>
        <taxon>Viridiplantae</taxon>
        <taxon>Streptophyta</taxon>
        <taxon>Embryophyta</taxon>
        <taxon>Tracheophyta</taxon>
        <taxon>Spermatophyta</taxon>
        <taxon>Magnoliopsida</taxon>
        <taxon>eudicotyledons</taxon>
        <taxon>Gunneridae</taxon>
        <taxon>Pentapetalae</taxon>
        <taxon>rosids</taxon>
        <taxon>malvids</taxon>
        <taxon>Myrtales</taxon>
        <taxon>Lythraceae</taxon>
        <taxon>Punica</taxon>
    </lineage>
</organism>
<dbReference type="AlphaFoldDB" id="A0A6P8EDN4"/>
<dbReference type="OrthoDB" id="1424615at2759"/>
<dbReference type="InterPro" id="IPR001810">
    <property type="entry name" value="F-box_dom"/>
</dbReference>
<evidence type="ECO:0000313" key="6">
    <source>
        <dbReference type="RefSeq" id="XP_031403527.1"/>
    </source>
</evidence>
<dbReference type="SUPFAM" id="SSF81383">
    <property type="entry name" value="F-box domain"/>
    <property type="match status" value="1"/>
</dbReference>
<evidence type="ECO:0000313" key="4">
    <source>
        <dbReference type="Proteomes" id="UP000515151"/>
    </source>
</evidence>
<dbReference type="Pfam" id="PF24758">
    <property type="entry name" value="LRR_At5g56370"/>
    <property type="match status" value="1"/>
</dbReference>
<dbReference type="PANTHER" id="PTHR31639">
    <property type="entry name" value="F-BOX PROTEIN-LIKE"/>
    <property type="match status" value="1"/>
</dbReference>
<name>A0A6P8EDN4_PUNGR</name>
<evidence type="ECO:0000256" key="1">
    <source>
        <dbReference type="SAM" id="SignalP"/>
    </source>
</evidence>
<accession>A0A6P8EDN4</accession>
<feature type="signal peptide" evidence="1">
    <location>
        <begin position="1"/>
        <end position="18"/>
    </location>
</feature>
<dbReference type="RefSeq" id="XP_031403521.1">
    <property type="nucleotide sequence ID" value="XM_031547661.1"/>
</dbReference>
<sequence>MCCFSSMTSLCMICLMQAKRGSVMGALDRISGLLGHLTDQILSYLPLKHYVVRRASLLSSEFRYAGTTSDRISDLPRHLTDQILSCLPLKDAVRTSVLSSKRRYTWTTIPGLVFDDSCSAQSPSGTLSSTYRLVDIVDRVLSSHTGTIEKFGVLCETLIDISDVDRWLLHLWRASTKELRLRFVNLQGYEMPSSLFLCHDLVNLDLAFCSLKPPPAFKGFKNMTILKLYVVKMSRYEIESLIKGSPLLQTLMLAPNARDIFCLSIDAPNLRHLELFGCGLEAVSFGGHRLTSLMVASFTLRWCGENQDANRSYLLEFFDQLPQIERLSINSWFLRYLSFGKVPEILPDPCIRLQCISINMDIRSLAEITTVLCILKGSPNLKELHLSGKEFDFSEDRELNGNFWDDYSSPCSFENLKVVSLISLPHTRQIMGFIWFLLSHSPALERMEVWSYPSHGTESCELLLQECVQFPRASARADVVFMGCLKAAPRQLPVWD</sequence>
<dbReference type="InterPro" id="IPR032675">
    <property type="entry name" value="LRR_dom_sf"/>
</dbReference>
<dbReference type="InterPro" id="IPR055411">
    <property type="entry name" value="LRR_FXL15/At3g58940/PEG3-like"/>
</dbReference>
<proteinExistence type="predicted"/>
<dbReference type="Pfam" id="PF00646">
    <property type="entry name" value="F-box"/>
    <property type="match status" value="1"/>
</dbReference>
<dbReference type="InterPro" id="IPR036047">
    <property type="entry name" value="F-box-like_dom_sf"/>
</dbReference>
<reference evidence="4" key="1">
    <citation type="journal article" date="2020" name="Plant Biotechnol. J.">
        <title>The pomegranate (Punica granatum L.) draft genome dissects genetic divergence between soft- and hard-seeded cultivars.</title>
        <authorList>
            <person name="Luo X."/>
            <person name="Li H."/>
            <person name="Wu Z."/>
            <person name="Yao W."/>
            <person name="Zhao P."/>
            <person name="Cao D."/>
            <person name="Yu H."/>
            <person name="Li K."/>
            <person name="Poudel K."/>
            <person name="Zhao D."/>
            <person name="Zhang F."/>
            <person name="Xia X."/>
            <person name="Chen L."/>
            <person name="Wang Q."/>
            <person name="Jing D."/>
            <person name="Cao S."/>
        </authorList>
    </citation>
    <scope>NUCLEOTIDE SEQUENCE [LARGE SCALE GENOMIC DNA]</scope>
</reference>
<keyword evidence="1" id="KW-0732">Signal</keyword>
<reference evidence="5 6" key="2">
    <citation type="submission" date="2025-04" db="UniProtKB">
        <authorList>
            <consortium name="RefSeq"/>
        </authorList>
    </citation>
    <scope>IDENTIFICATION</scope>
    <source>
        <tissue evidence="5 6">Leaf</tissue>
    </source>
</reference>
<feature type="domain" description="F-box" evidence="2">
    <location>
        <begin position="72"/>
        <end position="101"/>
    </location>
</feature>
<dbReference type="RefSeq" id="XP_031403527.1">
    <property type="nucleotide sequence ID" value="XM_031547667.1"/>
</dbReference>
<evidence type="ECO:0000313" key="5">
    <source>
        <dbReference type="RefSeq" id="XP_031403521.1"/>
    </source>
</evidence>
<feature type="domain" description="F-box/LRR-repeat protein 15/At3g58940/PEG3-like LRR" evidence="3">
    <location>
        <begin position="164"/>
        <end position="385"/>
    </location>
</feature>
<dbReference type="GeneID" id="116212911"/>
<dbReference type="Gene3D" id="3.80.10.10">
    <property type="entry name" value="Ribonuclease Inhibitor"/>
    <property type="match status" value="2"/>
</dbReference>
<evidence type="ECO:0000259" key="2">
    <source>
        <dbReference type="Pfam" id="PF00646"/>
    </source>
</evidence>
<dbReference type="SUPFAM" id="SSF52047">
    <property type="entry name" value="RNI-like"/>
    <property type="match status" value="1"/>
</dbReference>